<evidence type="ECO:0000256" key="1">
    <source>
        <dbReference type="SAM" id="MobiDB-lite"/>
    </source>
</evidence>
<name>A0A183CUM5_9BILA</name>
<evidence type="ECO:0000313" key="2">
    <source>
        <dbReference type="WBParaSite" id="GPUH_0000016501-mRNA-1"/>
    </source>
</evidence>
<feature type="region of interest" description="Disordered" evidence="1">
    <location>
        <begin position="1"/>
        <end position="34"/>
    </location>
</feature>
<accession>A0A183CUM5</accession>
<sequence length="65" mass="6981">LNNSSSSASVASRLYTNGTRGSRRGSFGSEPELMSFSDNETSIQELNEICSQVSIAFFALIISKS</sequence>
<protein>
    <submittedName>
        <fullName evidence="2">PI3K/PI4K domain-containing protein</fullName>
    </submittedName>
</protein>
<dbReference type="AlphaFoldDB" id="A0A183CUM5"/>
<feature type="compositionally biased region" description="Low complexity" evidence="1">
    <location>
        <begin position="1"/>
        <end position="12"/>
    </location>
</feature>
<reference evidence="2" key="1">
    <citation type="submission" date="2016-06" db="UniProtKB">
        <authorList>
            <consortium name="WormBaseParasite"/>
        </authorList>
    </citation>
    <scope>IDENTIFICATION</scope>
</reference>
<dbReference type="WBParaSite" id="GPUH_0000016501-mRNA-1">
    <property type="protein sequence ID" value="GPUH_0000016501-mRNA-1"/>
    <property type="gene ID" value="GPUH_0000016501"/>
</dbReference>
<organism evidence="2">
    <name type="scientific">Gongylonema pulchrum</name>
    <dbReference type="NCBI Taxonomy" id="637853"/>
    <lineage>
        <taxon>Eukaryota</taxon>
        <taxon>Metazoa</taxon>
        <taxon>Ecdysozoa</taxon>
        <taxon>Nematoda</taxon>
        <taxon>Chromadorea</taxon>
        <taxon>Rhabditida</taxon>
        <taxon>Spirurina</taxon>
        <taxon>Spiruromorpha</taxon>
        <taxon>Spiruroidea</taxon>
        <taxon>Gongylonematidae</taxon>
        <taxon>Gongylonema</taxon>
    </lineage>
</organism>
<proteinExistence type="predicted"/>